<name>A0A9P8P7N2_9ASCO</name>
<evidence type="ECO:0000313" key="2">
    <source>
        <dbReference type="Proteomes" id="UP000769157"/>
    </source>
</evidence>
<protein>
    <submittedName>
        <fullName evidence="1">Uncharacterized protein</fullName>
    </submittedName>
</protein>
<dbReference type="GeneID" id="70234884"/>
<accession>A0A9P8P7N2</accession>
<dbReference type="OrthoDB" id="10610450at2759"/>
<reference evidence="1" key="1">
    <citation type="journal article" date="2021" name="Open Biol.">
        <title>Shared evolutionary footprints suggest mitochondrial oxidative damage underlies multiple complex I losses in fungi.</title>
        <authorList>
            <person name="Schikora-Tamarit M.A."/>
            <person name="Marcet-Houben M."/>
            <person name="Nosek J."/>
            <person name="Gabaldon T."/>
        </authorList>
    </citation>
    <scope>NUCLEOTIDE SEQUENCE</scope>
    <source>
        <strain evidence="1">CBS6075</strain>
    </source>
</reference>
<evidence type="ECO:0000313" key="1">
    <source>
        <dbReference type="EMBL" id="KAH3667268.1"/>
    </source>
</evidence>
<reference evidence="1" key="2">
    <citation type="submission" date="2021-01" db="EMBL/GenBank/DDBJ databases">
        <authorList>
            <person name="Schikora-Tamarit M.A."/>
        </authorList>
    </citation>
    <scope>NUCLEOTIDE SEQUENCE</scope>
    <source>
        <strain evidence="1">CBS6075</strain>
    </source>
</reference>
<gene>
    <name evidence="1" type="ORF">OGAPHI_002917</name>
</gene>
<comment type="caution">
    <text evidence="1">The sequence shown here is derived from an EMBL/GenBank/DDBJ whole genome shotgun (WGS) entry which is preliminary data.</text>
</comment>
<dbReference type="EMBL" id="JAEUBE010000183">
    <property type="protein sequence ID" value="KAH3667268.1"/>
    <property type="molecule type" value="Genomic_DNA"/>
</dbReference>
<keyword evidence="2" id="KW-1185">Reference proteome</keyword>
<sequence length="514" mass="55219">MDYDLYLGVVSGSRNITTLSGPVDVNGITNLSRLGGKLRQDLESVGSEVVSLGLQQVSWQLLGSVTVVEGQSSREGWGWDTGLNSKSESLSPSGLCLGNSLVEEWVEQQVLQVWVLSVSRGDLTQENRSDDTSSSPHESNGWEIELPAVLLGSFSDQHESLSIGDDLGGVKSLFQVVDESLLVSKLRSLGWAGKQGAGSSSLLLQSRKTSSEHGLTNQGDWHTQVEGVDGGPLTGTLLASRVQNLLHQWGSVVVVESENVSGDLDQERVQNSLVPLGKDVGDLLVGEATNTLHEVVGLANQLHVTVLDTVVDHLDVVAGSGISNPVTAWLAVRLGSNGLENVLDVWPCLDSTTWHQRRTVTGTFLTTRHTGSNEQNALLLEIGKTSVGVWEVRVTTIDDNVTLLHVRQKLVDETVDRVSGLHKQDNSSRSLKLLAQLLDGVGTKNGLALGLVGQEVIHLLNSSVVGNNSKAVVCGIENQILAHHGQSDQSNITPFMLEQHDDCTYFGSLIFNSY</sequence>
<dbReference type="Proteomes" id="UP000769157">
    <property type="component" value="Unassembled WGS sequence"/>
</dbReference>
<proteinExistence type="predicted"/>
<dbReference type="RefSeq" id="XP_046062080.1">
    <property type="nucleotide sequence ID" value="XM_046203839.1"/>
</dbReference>
<dbReference type="AlphaFoldDB" id="A0A9P8P7N2"/>
<organism evidence="1 2">
    <name type="scientific">Ogataea philodendri</name>
    <dbReference type="NCBI Taxonomy" id="1378263"/>
    <lineage>
        <taxon>Eukaryota</taxon>
        <taxon>Fungi</taxon>
        <taxon>Dikarya</taxon>
        <taxon>Ascomycota</taxon>
        <taxon>Saccharomycotina</taxon>
        <taxon>Pichiomycetes</taxon>
        <taxon>Pichiales</taxon>
        <taxon>Pichiaceae</taxon>
        <taxon>Ogataea</taxon>
    </lineage>
</organism>